<evidence type="ECO:0000313" key="1">
    <source>
        <dbReference type="EMBL" id="MFM9332469.1"/>
    </source>
</evidence>
<evidence type="ECO:0000313" key="2">
    <source>
        <dbReference type="Proteomes" id="UP001631969"/>
    </source>
</evidence>
<accession>A0ACC7P8A0</accession>
<name>A0ACC7P8A0_9BACL</name>
<comment type="caution">
    <text evidence="1">The sequence shown here is derived from an EMBL/GenBank/DDBJ whole genome shotgun (WGS) entry which is preliminary data.</text>
</comment>
<protein>
    <submittedName>
        <fullName evidence="1">DUF6790 family protein</fullName>
    </submittedName>
</protein>
<dbReference type="EMBL" id="JBJURJ010000033">
    <property type="protein sequence ID" value="MFM9332469.1"/>
    <property type="molecule type" value="Genomic_DNA"/>
</dbReference>
<gene>
    <name evidence="1" type="ORF">ACI1P1_29665</name>
</gene>
<reference evidence="1" key="1">
    <citation type="submission" date="2024-12" db="EMBL/GenBank/DDBJ databases">
        <authorList>
            <person name="Wu N."/>
        </authorList>
    </citation>
    <scope>NUCLEOTIDE SEQUENCE</scope>
    <source>
        <strain evidence="1">P15</strain>
    </source>
</reference>
<sequence length="167" mass="18895">MKNKNRKKGSGRRKMIFILTWVAGLAIGLITAIFNPNIDTFKEFCTNLLFYQLTVSISLSGLIGFWGHVFKSDMIADQIGWSKGSPFQKELGYAELGFAIAGIMCIWYGKEFWLATIVLVTPLFILAGINHIREMVVNKNIHPHNAITSIPDLLMPLSWIFLWICSK</sequence>
<keyword evidence="2" id="KW-1185">Reference proteome</keyword>
<dbReference type="Proteomes" id="UP001631969">
    <property type="component" value="Unassembled WGS sequence"/>
</dbReference>
<organism evidence="1 2">
    <name type="scientific">Paenibacillus mesotrionivorans</name>
    <dbReference type="NCBI Taxonomy" id="3160968"/>
    <lineage>
        <taxon>Bacteria</taxon>
        <taxon>Bacillati</taxon>
        <taxon>Bacillota</taxon>
        <taxon>Bacilli</taxon>
        <taxon>Bacillales</taxon>
        <taxon>Paenibacillaceae</taxon>
        <taxon>Paenibacillus</taxon>
    </lineage>
</organism>
<proteinExistence type="predicted"/>